<protein>
    <recommendedName>
        <fullName evidence="8">Nucleoside diphosphate kinase A</fullName>
        <ecNumber evidence="3">2.7.4.6</ecNumber>
    </recommendedName>
</protein>
<dbReference type="GO" id="GO:0006241">
    <property type="term" value="P:CTP biosynthetic process"/>
    <property type="evidence" value="ECO:0007669"/>
    <property type="project" value="InterPro"/>
</dbReference>
<proteinExistence type="inferred from homology"/>
<comment type="subunit">
    <text evidence="7">Hexamer of two different chains: A and B (A6, A5B, A4B2, A3B3, A2B4, AB5, B6). Interacts with PRUNE1. Component of the SET complex, composed of at least ANP32A, APEX1, HMGB2, NME1, SET and TREX1. Within this complex, interacts directly with SET. Also interacts with TREX1, but only following translocation to the nucleus.</text>
</comment>
<evidence type="ECO:0000256" key="6">
    <source>
        <dbReference type="ARBA" id="ARBA00057130"/>
    </source>
</evidence>
<name>A0A8C5Y0N8_MICMU</name>
<comment type="similarity">
    <text evidence="2 9 10">Belongs to the NDK family.</text>
</comment>
<evidence type="ECO:0000259" key="11">
    <source>
        <dbReference type="SMART" id="SM00562"/>
    </source>
</evidence>
<evidence type="ECO:0000256" key="5">
    <source>
        <dbReference type="ARBA" id="ARBA00022777"/>
    </source>
</evidence>
<dbReference type="PROSITE" id="PS51374">
    <property type="entry name" value="NDPK_LIKE"/>
    <property type="match status" value="1"/>
</dbReference>
<dbReference type="EMBL" id="ABDC03001714">
    <property type="status" value="NOT_ANNOTATED_CDS"/>
    <property type="molecule type" value="Genomic_DNA"/>
</dbReference>
<sequence length="130" mass="14706">MANLERTFIAVKPDGVQRGLVGEIIKRLEQKGFRLVALKLLRASEEHLKQHYIDLKDRPFFPGLVKYMNSVGAKPHGFIIHSWTRLWGPEMGGPQKSPFERAEAFYTLWAGLGTFGRKSWGVSIMTLGGH</sequence>
<dbReference type="GO" id="GO:0004550">
    <property type="term" value="F:nucleoside diphosphate kinase activity"/>
    <property type="evidence" value="ECO:0007669"/>
    <property type="project" value="UniProtKB-EC"/>
</dbReference>
<dbReference type="GO" id="GO:0006183">
    <property type="term" value="P:GTP biosynthetic process"/>
    <property type="evidence" value="ECO:0007669"/>
    <property type="project" value="InterPro"/>
</dbReference>
<evidence type="ECO:0000313" key="12">
    <source>
        <dbReference type="Ensembl" id="ENSMICP00000043833.1"/>
    </source>
</evidence>
<accession>A0A8C5Y0N8</accession>
<dbReference type="Ensembl" id="ENSMICT00000061977.1">
    <property type="protein sequence ID" value="ENSMICP00000043833.1"/>
    <property type="gene ID" value="ENSMICG00000042198.1"/>
</dbReference>
<dbReference type="AlphaFoldDB" id="A0A8C5Y0N8"/>
<dbReference type="InterPro" id="IPR036850">
    <property type="entry name" value="NDK-like_dom_sf"/>
</dbReference>
<keyword evidence="4" id="KW-0808">Transferase</keyword>
<evidence type="ECO:0000256" key="3">
    <source>
        <dbReference type="ARBA" id="ARBA00012966"/>
    </source>
</evidence>
<reference evidence="12" key="2">
    <citation type="submission" date="2025-08" db="UniProtKB">
        <authorList>
            <consortium name="Ensembl"/>
        </authorList>
    </citation>
    <scope>IDENTIFICATION</scope>
</reference>
<dbReference type="SUPFAM" id="SSF54919">
    <property type="entry name" value="Nucleoside diphosphate kinase, NDK"/>
    <property type="match status" value="1"/>
</dbReference>
<dbReference type="EC" id="2.7.4.6" evidence="3"/>
<comment type="caution">
    <text evidence="9">Lacks conserved residue(s) required for the propagation of feature annotation.</text>
</comment>
<evidence type="ECO:0000256" key="4">
    <source>
        <dbReference type="ARBA" id="ARBA00022679"/>
    </source>
</evidence>
<dbReference type="GeneTree" id="ENSGT00940000161569"/>
<dbReference type="GO" id="GO:0006228">
    <property type="term" value="P:UTP biosynthetic process"/>
    <property type="evidence" value="ECO:0007669"/>
    <property type="project" value="InterPro"/>
</dbReference>
<dbReference type="InterPro" id="IPR034907">
    <property type="entry name" value="NDK-like_dom"/>
</dbReference>
<dbReference type="Proteomes" id="UP000694394">
    <property type="component" value="Chromosome 2"/>
</dbReference>
<evidence type="ECO:0000256" key="9">
    <source>
        <dbReference type="PROSITE-ProRule" id="PRU00706"/>
    </source>
</evidence>
<evidence type="ECO:0000256" key="8">
    <source>
        <dbReference type="ARBA" id="ARBA00071161"/>
    </source>
</evidence>
<dbReference type="FunFam" id="3.30.70.141:FF:000039">
    <property type="entry name" value="Nucleoside diphosphate kinase B"/>
    <property type="match status" value="1"/>
</dbReference>
<evidence type="ECO:0000256" key="1">
    <source>
        <dbReference type="ARBA" id="ARBA00001946"/>
    </source>
</evidence>
<feature type="domain" description="Nucleoside diphosphate kinase-like" evidence="11">
    <location>
        <begin position="4"/>
        <end position="106"/>
    </location>
</feature>
<dbReference type="InterPro" id="IPR001564">
    <property type="entry name" value="Nucleoside_diP_kinase"/>
</dbReference>
<dbReference type="PANTHER" id="PTHR11349">
    <property type="entry name" value="NUCLEOSIDE DIPHOSPHATE KINASE"/>
    <property type="match status" value="1"/>
</dbReference>
<dbReference type="Gene3D" id="3.30.70.141">
    <property type="entry name" value="Nucleoside diphosphate kinase-like domain"/>
    <property type="match status" value="1"/>
</dbReference>
<evidence type="ECO:0000256" key="2">
    <source>
        <dbReference type="ARBA" id="ARBA00008142"/>
    </source>
</evidence>
<evidence type="ECO:0000256" key="7">
    <source>
        <dbReference type="ARBA" id="ARBA00064693"/>
    </source>
</evidence>
<evidence type="ECO:0000256" key="10">
    <source>
        <dbReference type="RuleBase" id="RU004011"/>
    </source>
</evidence>
<reference evidence="12" key="3">
    <citation type="submission" date="2025-09" db="UniProtKB">
        <authorList>
            <consortium name="Ensembl"/>
        </authorList>
    </citation>
    <scope>IDENTIFICATION</scope>
</reference>
<comment type="function">
    <text evidence="6">Major role in the synthesis of nucleoside triphosphates other than ATP. The ATP gamma phosphate is transferred to the NDP beta phosphate via a ping-pong mechanism, using a phosphorylated active-site intermediate. Possesses nucleoside-diphosphate kinase, serine/threonine-specific protein kinase, geranyl and farnesyl pyrophosphate kinase, histidine protein kinase and 3'-5' exonuclease activities. Involved in cell proliferation, differentiation and development, signal transduction, G protein-coupled receptor endocytosis, and gene expression. Required for neural development including neural patterning and cell fate determination. During GZMA-mediated cell death, works in concert with TREX1. NME1 nicks one strand of DNA and TREX1 removes bases from the free 3' end to enhance DNA damage and prevent DNA end reannealing and rapid repair.</text>
</comment>
<evidence type="ECO:0000313" key="13">
    <source>
        <dbReference type="Proteomes" id="UP000694394"/>
    </source>
</evidence>
<keyword evidence="5" id="KW-0418">Kinase</keyword>
<keyword evidence="13" id="KW-1185">Reference proteome</keyword>
<dbReference type="Pfam" id="PF00334">
    <property type="entry name" value="NDK"/>
    <property type="match status" value="1"/>
</dbReference>
<reference evidence="12" key="1">
    <citation type="submission" date="2016-12" db="EMBL/GenBank/DDBJ databases">
        <title>Mouse lemur reference genome and diversity panel.</title>
        <authorList>
            <person name="Harris R."/>
            <person name="Larsen P."/>
            <person name="Liu Y."/>
            <person name="Hughes D.S."/>
            <person name="Murali S."/>
            <person name="Raveendran M."/>
            <person name="Korchina V."/>
            <person name="Wang M."/>
            <person name="Jhangiani S."/>
            <person name="Bandaranaike D."/>
            <person name="Bellair M."/>
            <person name="Blankenburg K."/>
            <person name="Chao H."/>
            <person name="Dahdouli M."/>
            <person name="Dinh H."/>
            <person name="Doddapaneni H."/>
            <person name="English A."/>
            <person name="Firestine M."/>
            <person name="Gnanaolivu R."/>
            <person name="Gross S."/>
            <person name="Hernandez B."/>
            <person name="Javaid M."/>
            <person name="Jayaseelan J."/>
            <person name="Jones J."/>
            <person name="Khan Z."/>
            <person name="Kovar C."/>
            <person name="Kurapati P."/>
            <person name="Le B."/>
            <person name="Lee S."/>
            <person name="Li M."/>
            <person name="Mathew T."/>
            <person name="Narasimhan A."/>
            <person name="Ngo D."/>
            <person name="Nguyen L."/>
            <person name="Okwuonu G."/>
            <person name="Ongeri F."/>
            <person name="Osuji N."/>
            <person name="Pu L.-L."/>
            <person name="Puazo M."/>
            <person name="Quiroz J."/>
            <person name="Raj R."/>
            <person name="Rajbhandari K."/>
            <person name="Reid J.G."/>
            <person name="Santibanez J."/>
            <person name="Sexton D."/>
            <person name="Skinner E."/>
            <person name="Vee V."/>
            <person name="Weissenberger G."/>
            <person name="Wu Y."/>
            <person name="Xin Y."/>
            <person name="Han Y."/>
            <person name="Campbell C."/>
            <person name="Brown A."/>
            <person name="Sullivan B."/>
            <person name="Shelton J."/>
            <person name="Brown S."/>
            <person name="Dudchenko O."/>
            <person name="Machol I."/>
            <person name="Durand N."/>
            <person name="Shamim M."/>
            <person name="Lieberman A."/>
            <person name="Muzny D.M."/>
            <person name="Richards S."/>
            <person name="Yoder A."/>
            <person name="Worley K.C."/>
            <person name="Rogers J."/>
            <person name="Gibbs R.A."/>
        </authorList>
    </citation>
    <scope>NUCLEOTIDE SEQUENCE [LARGE SCALE GENOMIC DNA]</scope>
</reference>
<organism evidence="12 13">
    <name type="scientific">Microcebus murinus</name>
    <name type="common">Gray mouse lemur</name>
    <name type="synonym">Lemur murinus</name>
    <dbReference type="NCBI Taxonomy" id="30608"/>
    <lineage>
        <taxon>Eukaryota</taxon>
        <taxon>Metazoa</taxon>
        <taxon>Chordata</taxon>
        <taxon>Craniata</taxon>
        <taxon>Vertebrata</taxon>
        <taxon>Euteleostomi</taxon>
        <taxon>Mammalia</taxon>
        <taxon>Eutheria</taxon>
        <taxon>Euarchontoglires</taxon>
        <taxon>Primates</taxon>
        <taxon>Strepsirrhini</taxon>
        <taxon>Lemuriformes</taxon>
        <taxon>Cheirogaleidae</taxon>
        <taxon>Microcebus</taxon>
    </lineage>
</organism>
<dbReference type="PRINTS" id="PR01243">
    <property type="entry name" value="NUCDPKINASE"/>
</dbReference>
<comment type="cofactor">
    <cofactor evidence="1">
        <name>Mg(2+)</name>
        <dbReference type="ChEBI" id="CHEBI:18420"/>
    </cofactor>
</comment>
<dbReference type="SMART" id="SM00562">
    <property type="entry name" value="NDK"/>
    <property type="match status" value="1"/>
</dbReference>